<proteinExistence type="predicted"/>
<dbReference type="AlphaFoldDB" id="A0AB34IRW3"/>
<keyword evidence="3" id="KW-1185">Reference proteome</keyword>
<dbReference type="EMBL" id="JBGBPQ010000024">
    <property type="protein sequence ID" value="KAL1500016.1"/>
    <property type="molecule type" value="Genomic_DNA"/>
</dbReference>
<gene>
    <name evidence="2" type="ORF">AB1Y20_008569</name>
    <name evidence="1" type="ORF">AB1Y20_012693</name>
</gene>
<evidence type="ECO:0000313" key="3">
    <source>
        <dbReference type="Proteomes" id="UP001515480"/>
    </source>
</evidence>
<reference evidence="2 3" key="1">
    <citation type="journal article" date="2024" name="Science">
        <title>Giant polyketide synthase enzymes in the biosynthesis of giant marine polyether toxins.</title>
        <authorList>
            <person name="Fallon T.R."/>
            <person name="Shende V.V."/>
            <person name="Wierzbicki I.H."/>
            <person name="Pendleton A.L."/>
            <person name="Watervoot N.F."/>
            <person name="Auber R.P."/>
            <person name="Gonzalez D.J."/>
            <person name="Wisecaver J.H."/>
            <person name="Moore B.S."/>
        </authorList>
    </citation>
    <scope>NUCLEOTIDE SEQUENCE [LARGE SCALE GENOMIC DNA]</scope>
    <source>
        <strain evidence="2 3">12B1</strain>
    </source>
</reference>
<comment type="caution">
    <text evidence="2">The sequence shown here is derived from an EMBL/GenBank/DDBJ whole genome shotgun (WGS) entry which is preliminary data.</text>
</comment>
<sequence>MQQEALEMHLQHQLFMREKAALARAVAYNSELVGSHDAPIDTNIRTSYDEVMRPSGNRASGSPSRETDVLLSDVNESTLQEISIERFKSPYLSVLPPEAATAKWPIKGVLHGTCIRPMVAMPVSRPRGEPVLVVFMVDTGAPSTFVSSSTFDALLPRGSPIPKETQLVLNSVHLQVASSKGHFKEINLLGADFLKAAFAKLEIEYYSEELDPWHVTISSLKSW</sequence>
<dbReference type="Proteomes" id="UP001515480">
    <property type="component" value="Unassembled WGS sequence"/>
</dbReference>
<evidence type="ECO:0008006" key="4">
    <source>
        <dbReference type="Google" id="ProtNLM"/>
    </source>
</evidence>
<dbReference type="EMBL" id="JBGBPQ010000019">
    <property type="protein sequence ID" value="KAL1504795.1"/>
    <property type="molecule type" value="Genomic_DNA"/>
</dbReference>
<protein>
    <recommendedName>
        <fullName evidence="4">Peptidase A2 domain-containing protein</fullName>
    </recommendedName>
</protein>
<evidence type="ECO:0000313" key="1">
    <source>
        <dbReference type="EMBL" id="KAL1500016.1"/>
    </source>
</evidence>
<organism evidence="2 3">
    <name type="scientific">Prymnesium parvum</name>
    <name type="common">Toxic golden alga</name>
    <dbReference type="NCBI Taxonomy" id="97485"/>
    <lineage>
        <taxon>Eukaryota</taxon>
        <taxon>Haptista</taxon>
        <taxon>Haptophyta</taxon>
        <taxon>Prymnesiophyceae</taxon>
        <taxon>Prymnesiales</taxon>
        <taxon>Prymnesiaceae</taxon>
        <taxon>Prymnesium</taxon>
    </lineage>
</organism>
<accession>A0AB34IRW3</accession>
<evidence type="ECO:0000313" key="2">
    <source>
        <dbReference type="EMBL" id="KAL1504795.1"/>
    </source>
</evidence>
<name>A0AB34IRW3_PRYPA</name>